<dbReference type="SUPFAM" id="SSF46785">
    <property type="entry name" value="Winged helix' DNA-binding domain"/>
    <property type="match status" value="1"/>
</dbReference>
<organism evidence="2 3">
    <name type="scientific">Mycolicibacter heraklionensis</name>
    <dbReference type="NCBI Taxonomy" id="512402"/>
    <lineage>
        <taxon>Bacteria</taxon>
        <taxon>Bacillati</taxon>
        <taxon>Actinomycetota</taxon>
        <taxon>Actinomycetes</taxon>
        <taxon>Mycobacteriales</taxon>
        <taxon>Mycobacteriaceae</taxon>
        <taxon>Mycolicibacter</taxon>
    </lineage>
</organism>
<dbReference type="CDD" id="cd00090">
    <property type="entry name" value="HTH_ARSR"/>
    <property type="match status" value="1"/>
</dbReference>
<dbReference type="PANTHER" id="PTHR38600">
    <property type="entry name" value="TRANSCRIPTIONAL REGULATORY PROTEIN"/>
    <property type="match status" value="1"/>
</dbReference>
<gene>
    <name evidence="2" type="ORF">A5649_13705</name>
</gene>
<dbReference type="NCBIfam" id="NF033788">
    <property type="entry name" value="HTH_metalloreg"/>
    <property type="match status" value="1"/>
</dbReference>
<dbReference type="GO" id="GO:0003700">
    <property type="term" value="F:DNA-binding transcription factor activity"/>
    <property type="evidence" value="ECO:0007669"/>
    <property type="project" value="InterPro"/>
</dbReference>
<evidence type="ECO:0000313" key="2">
    <source>
        <dbReference type="EMBL" id="OBK89296.1"/>
    </source>
</evidence>
<comment type="caution">
    <text evidence="2">The sequence shown here is derived from an EMBL/GenBank/DDBJ whole genome shotgun (WGS) entry which is preliminary data.</text>
</comment>
<dbReference type="InterPro" id="IPR001845">
    <property type="entry name" value="HTH_ArsR_DNA-bd_dom"/>
</dbReference>
<dbReference type="InterPro" id="IPR011991">
    <property type="entry name" value="ArsR-like_HTH"/>
</dbReference>
<dbReference type="SMART" id="SM00418">
    <property type="entry name" value="HTH_ARSR"/>
    <property type="match status" value="1"/>
</dbReference>
<feature type="domain" description="HTH arsR-type" evidence="1">
    <location>
        <begin position="4"/>
        <end position="99"/>
    </location>
</feature>
<reference evidence="2 3" key="1">
    <citation type="submission" date="2016-06" db="EMBL/GenBank/DDBJ databases">
        <authorList>
            <person name="Sutton G."/>
            <person name="Brinkac L."/>
            <person name="Sanka R."/>
            <person name="Adams M."/>
            <person name="Lau E."/>
            <person name="Garcia-Basteiro A."/>
            <person name="Lopez-Varela E."/>
            <person name="Palencia S."/>
        </authorList>
    </citation>
    <scope>NUCLEOTIDE SEQUENCE [LARGE SCALE GENOMIC DNA]</scope>
    <source>
        <strain evidence="2 3">1211594.5</strain>
    </source>
</reference>
<dbReference type="PROSITE" id="PS50987">
    <property type="entry name" value="HTH_ARSR_2"/>
    <property type="match status" value="1"/>
</dbReference>
<name>A0AA91F677_9MYCO</name>
<proteinExistence type="predicted"/>
<dbReference type="AlphaFoldDB" id="A0AA91F677"/>
<dbReference type="Gene3D" id="1.10.10.10">
    <property type="entry name" value="Winged helix-like DNA-binding domain superfamily/Winged helix DNA-binding domain"/>
    <property type="match status" value="1"/>
</dbReference>
<evidence type="ECO:0000259" key="1">
    <source>
        <dbReference type="PROSITE" id="PS50987"/>
    </source>
</evidence>
<dbReference type="PRINTS" id="PR00778">
    <property type="entry name" value="HTHARSR"/>
</dbReference>
<dbReference type="EMBL" id="LZME01000010">
    <property type="protein sequence ID" value="OBK89296.1"/>
    <property type="molecule type" value="Genomic_DNA"/>
</dbReference>
<evidence type="ECO:0000313" key="3">
    <source>
        <dbReference type="Proteomes" id="UP000093712"/>
    </source>
</evidence>
<dbReference type="InterPro" id="IPR036390">
    <property type="entry name" value="WH_DNA-bd_sf"/>
</dbReference>
<dbReference type="PANTHER" id="PTHR38600:SF1">
    <property type="entry name" value="TRANSCRIPTIONAL REGULATORY PROTEIN"/>
    <property type="match status" value="1"/>
</dbReference>
<dbReference type="Proteomes" id="UP000093712">
    <property type="component" value="Unassembled WGS sequence"/>
</dbReference>
<protein>
    <submittedName>
        <fullName evidence="2">Transcriptional regulator</fullName>
    </submittedName>
</protein>
<accession>A0AA91F677</accession>
<dbReference type="Pfam" id="PF12840">
    <property type="entry name" value="HTH_20"/>
    <property type="match status" value="1"/>
</dbReference>
<dbReference type="InterPro" id="IPR036388">
    <property type="entry name" value="WH-like_DNA-bd_sf"/>
</dbReference>
<sequence>MPGVAAGVTSIEAPVFDALGDPNRLRIIGRLCDGGPCSTSQLTHAIPVTRQAATKHLQLLEAVGLVTSSRRGRERIWAVRPQQLAEASDYLTGLSRRWDAAMERLRAFVENVED</sequence>